<feature type="transmembrane region" description="Helical" evidence="7">
    <location>
        <begin position="217"/>
        <end position="238"/>
    </location>
</feature>
<dbReference type="Pfam" id="PF00638">
    <property type="entry name" value="Ran_BP1"/>
    <property type="match status" value="2"/>
</dbReference>
<feature type="compositionally biased region" description="Polar residues" evidence="6">
    <location>
        <begin position="36"/>
        <end position="51"/>
    </location>
</feature>
<feature type="compositionally biased region" description="Polar residues" evidence="6">
    <location>
        <begin position="397"/>
        <end position="412"/>
    </location>
</feature>
<keyword evidence="3 7" id="KW-0812">Transmembrane</keyword>
<proteinExistence type="inferred from homology"/>
<feature type="compositionally biased region" description="Basic and acidic residues" evidence="6">
    <location>
        <begin position="484"/>
        <end position="497"/>
    </location>
</feature>
<dbReference type="GO" id="GO:0006888">
    <property type="term" value="P:endoplasmic reticulum to Golgi vesicle-mediated transport"/>
    <property type="evidence" value="ECO:0007669"/>
    <property type="project" value="InterPro"/>
</dbReference>
<organism evidence="9 10">
    <name type="scientific">Trichoderma arundinaceum</name>
    <dbReference type="NCBI Taxonomy" id="490622"/>
    <lineage>
        <taxon>Eukaryota</taxon>
        <taxon>Fungi</taxon>
        <taxon>Dikarya</taxon>
        <taxon>Ascomycota</taxon>
        <taxon>Pezizomycotina</taxon>
        <taxon>Sordariomycetes</taxon>
        <taxon>Hypocreomycetidae</taxon>
        <taxon>Hypocreales</taxon>
        <taxon>Hypocreaceae</taxon>
        <taxon>Trichoderma</taxon>
    </lineage>
</organism>
<dbReference type="Gene3D" id="2.30.29.30">
    <property type="entry name" value="Pleckstrin-homology domain (PH domain)/Phosphotyrosine-binding domain (PTB)"/>
    <property type="match status" value="1"/>
</dbReference>
<dbReference type="InterPro" id="IPR011993">
    <property type="entry name" value="PH-like_dom_sf"/>
</dbReference>
<feature type="transmembrane region" description="Helical" evidence="7">
    <location>
        <begin position="163"/>
        <end position="181"/>
    </location>
</feature>
<keyword evidence="9" id="KW-0347">Helicase</keyword>
<keyword evidence="4 7" id="KW-1133">Transmembrane helix</keyword>
<feature type="region of interest" description="Disordered" evidence="6">
    <location>
        <begin position="1"/>
        <end position="73"/>
    </location>
</feature>
<dbReference type="SMART" id="SM00160">
    <property type="entry name" value="RanBD"/>
    <property type="match status" value="1"/>
</dbReference>
<feature type="region of interest" description="Disordered" evidence="6">
    <location>
        <begin position="592"/>
        <end position="623"/>
    </location>
</feature>
<protein>
    <submittedName>
        <fullName evidence="9">Dead deah box helicase</fullName>
    </submittedName>
</protein>
<feature type="transmembrane region" description="Helical" evidence="7">
    <location>
        <begin position="250"/>
        <end position="272"/>
    </location>
</feature>
<dbReference type="GO" id="GO:0004386">
    <property type="term" value="F:helicase activity"/>
    <property type="evidence" value="ECO:0007669"/>
    <property type="project" value="UniProtKB-KW"/>
</dbReference>
<comment type="subcellular location">
    <subcellularLocation>
        <location evidence="1">Membrane</location>
        <topology evidence="1">Multi-pass membrane protein</topology>
    </subcellularLocation>
</comment>
<feature type="compositionally biased region" description="Acidic residues" evidence="6">
    <location>
        <begin position="14"/>
        <end position="31"/>
    </location>
</feature>
<dbReference type="OrthoDB" id="185618at2759"/>
<feature type="compositionally biased region" description="Basic and acidic residues" evidence="6">
    <location>
        <begin position="449"/>
        <end position="473"/>
    </location>
</feature>
<dbReference type="SUPFAM" id="SSF50729">
    <property type="entry name" value="PH domain-like"/>
    <property type="match status" value="1"/>
</dbReference>
<dbReference type="STRING" id="490622.A0A395N979"/>
<feature type="domain" description="RanBD1" evidence="8">
    <location>
        <begin position="705"/>
        <end position="867"/>
    </location>
</feature>
<dbReference type="InterPro" id="IPR006977">
    <property type="entry name" value="Yip1_dom"/>
</dbReference>
<keyword evidence="5 7" id="KW-0472">Membrane</keyword>
<evidence type="ECO:0000256" key="7">
    <source>
        <dbReference type="SAM" id="Phobius"/>
    </source>
</evidence>
<feature type="compositionally biased region" description="Polar residues" evidence="6">
    <location>
        <begin position="376"/>
        <end position="386"/>
    </location>
</feature>
<feature type="compositionally biased region" description="Polar residues" evidence="6">
    <location>
        <begin position="551"/>
        <end position="561"/>
    </location>
</feature>
<evidence type="ECO:0000313" key="9">
    <source>
        <dbReference type="EMBL" id="RFU72675.1"/>
    </source>
</evidence>
<evidence type="ECO:0000256" key="6">
    <source>
        <dbReference type="SAM" id="MobiDB-lite"/>
    </source>
</evidence>
<evidence type="ECO:0000313" key="10">
    <source>
        <dbReference type="Proteomes" id="UP000266272"/>
    </source>
</evidence>
<evidence type="ECO:0000256" key="1">
    <source>
        <dbReference type="ARBA" id="ARBA00004141"/>
    </source>
</evidence>
<feature type="compositionally biased region" description="Basic and acidic residues" evidence="6">
    <location>
        <begin position="506"/>
        <end position="527"/>
    </location>
</feature>
<evidence type="ECO:0000256" key="5">
    <source>
        <dbReference type="ARBA" id="ARBA00023136"/>
    </source>
</evidence>
<keyword evidence="9" id="KW-0067">ATP-binding</keyword>
<dbReference type="GO" id="GO:0016020">
    <property type="term" value="C:membrane"/>
    <property type="evidence" value="ECO:0007669"/>
    <property type="project" value="UniProtKB-SubCell"/>
</dbReference>
<dbReference type="InterPro" id="IPR000156">
    <property type="entry name" value="Ran_bind_dom"/>
</dbReference>
<comment type="similarity">
    <text evidence="2">Belongs to the YIP1 family.</text>
</comment>
<keyword evidence="10" id="KW-1185">Reference proteome</keyword>
<dbReference type="EMBL" id="PXOA01000805">
    <property type="protein sequence ID" value="RFU72675.1"/>
    <property type="molecule type" value="Genomic_DNA"/>
</dbReference>
<evidence type="ECO:0000259" key="8">
    <source>
        <dbReference type="PROSITE" id="PS50196"/>
    </source>
</evidence>
<dbReference type="GO" id="GO:0005802">
    <property type="term" value="C:trans-Golgi network"/>
    <property type="evidence" value="ECO:0007669"/>
    <property type="project" value="TreeGrafter"/>
</dbReference>
<feature type="transmembrane region" description="Helical" evidence="7">
    <location>
        <begin position="188"/>
        <end position="211"/>
    </location>
</feature>
<sequence length="878" mass="94559">MSSARGQYRRASLEDDDLIDPDDADLNDFDDPLAPQSSRQPLANTITSGTSAAGPLDEGYLTSRIPGDDRRAPQNTIDESVWETLRRDLLAVWAKLKEVLYPRYLLGGTMFDSEGGLRGAYSNIRGAGLTGTREELTGLASRVMDAEALLQSNMSPGLRDWDLWGPLIFCLLLSLLLSFTARADQKDAVFSGVFATVWLGEAIVTLQIKLLGGNISFAQSICIIGYTLFPLVIAALLSALKLHWIARIPVYLCLIAWSLAAGVSILGGSGVVKNRVAIAVYPLLDPKDTKSPPHRLALRPTGLTTSNYRHKITTARPRQTRRKRPAPTTQTTSALLFLRPCSKTLGYTRPGLPSKPRGYARAAAAILSEPQIYSTNETQLSRSTPFALSKPFPYNTMADNSQGAASPKNEQTYPEAGEDAETRAARRELKQSTISDPPATAGDLASDSIDGRAARPDTPADHISDSQDDRFKESVPSPKKKRAHDQLDGSIDVEHNDANSVASTESTRDRASRLEPEKKRHRDEDSTRGVSNSSSTTDLQLTAEDVKDSKTSSAKPVPQISSGAFSASLFGKLATGSSPFANLGAASQSSIFAPSAGSSTLPLAPRLGAPGSQPTPPVAVPKLTFGSASSASPFANLSSGINGGRLGSPFSAGKGLDSFASPTVKPLQSEKPARPFGAPESDEDDEDEEDAERDDEPEPSEQERATSPEKELEEKKRIKLHKVEVDDGEAGEATLLSVRAKMFYHDKEAGWKERGAGMLKINAPQACVEFDEYGSPILGSFDASGLYVDEGDDDKSQGHKVVRLLMRQDQTHRVILNTAILPAMDFQEKASLKSVGILFTAFEGEQAKPVSITMRMSAASAKSFLREVGNIQKELQGN</sequence>
<dbReference type="InterPro" id="IPR045231">
    <property type="entry name" value="Yip1/4-like"/>
</dbReference>
<dbReference type="Pfam" id="PF04893">
    <property type="entry name" value="Yip1"/>
    <property type="match status" value="1"/>
</dbReference>
<evidence type="ECO:0000256" key="4">
    <source>
        <dbReference type="ARBA" id="ARBA00022989"/>
    </source>
</evidence>
<feature type="compositionally biased region" description="Polar residues" evidence="6">
    <location>
        <begin position="592"/>
        <end position="601"/>
    </location>
</feature>
<evidence type="ECO:0000256" key="3">
    <source>
        <dbReference type="ARBA" id="ARBA00022692"/>
    </source>
</evidence>
<feature type="compositionally biased region" description="Polar residues" evidence="6">
    <location>
        <begin position="528"/>
        <end position="540"/>
    </location>
</feature>
<evidence type="ECO:0000256" key="2">
    <source>
        <dbReference type="ARBA" id="ARBA00010596"/>
    </source>
</evidence>
<dbReference type="Proteomes" id="UP000266272">
    <property type="component" value="Unassembled WGS sequence"/>
</dbReference>
<dbReference type="PROSITE" id="PS50196">
    <property type="entry name" value="RANBD1"/>
    <property type="match status" value="1"/>
</dbReference>
<feature type="compositionally biased region" description="Acidic residues" evidence="6">
    <location>
        <begin position="680"/>
        <end position="700"/>
    </location>
</feature>
<keyword evidence="9" id="KW-0378">Hydrolase</keyword>
<gene>
    <name evidence="9" type="ORF">TARUN_9596</name>
</gene>
<feature type="region of interest" description="Disordered" evidence="6">
    <location>
        <begin position="376"/>
        <end position="561"/>
    </location>
</feature>
<dbReference type="PANTHER" id="PTHR21236">
    <property type="entry name" value="GOLGI MEMBRANE PROTEIN YIP1"/>
    <property type="match status" value="1"/>
</dbReference>
<reference evidence="9 10" key="1">
    <citation type="journal article" date="2018" name="PLoS Pathog.">
        <title>Evolution of structural diversity of trichothecenes, a family of toxins produced by plant pathogenic and entomopathogenic fungi.</title>
        <authorList>
            <person name="Proctor R.H."/>
            <person name="McCormick S.P."/>
            <person name="Kim H.S."/>
            <person name="Cardoza R.E."/>
            <person name="Stanley A.M."/>
            <person name="Lindo L."/>
            <person name="Kelly A."/>
            <person name="Brown D.W."/>
            <person name="Lee T."/>
            <person name="Vaughan M.M."/>
            <person name="Alexander N.J."/>
            <person name="Busman M."/>
            <person name="Gutierrez S."/>
        </authorList>
    </citation>
    <scope>NUCLEOTIDE SEQUENCE [LARGE SCALE GENOMIC DNA]</scope>
    <source>
        <strain evidence="9 10">IBT 40837</strain>
    </source>
</reference>
<comment type="caution">
    <text evidence="9">The sequence shown here is derived from an EMBL/GenBank/DDBJ whole genome shotgun (WGS) entry which is preliminary data.</text>
</comment>
<dbReference type="PANTHER" id="PTHR21236:SF1">
    <property type="entry name" value="PROTEIN YIPF6"/>
    <property type="match status" value="1"/>
</dbReference>
<accession>A0A395N979</accession>
<name>A0A395N979_TRIAR</name>
<keyword evidence="9" id="KW-0547">Nucleotide-binding</keyword>
<feature type="region of interest" description="Disordered" evidence="6">
    <location>
        <begin position="653"/>
        <end position="718"/>
    </location>
</feature>
<feature type="compositionally biased region" description="Basic and acidic residues" evidence="6">
    <location>
        <begin position="420"/>
        <end position="430"/>
    </location>
</feature>
<feature type="compositionally biased region" description="Basic and acidic residues" evidence="6">
    <location>
        <begin position="701"/>
        <end position="718"/>
    </location>
</feature>
<dbReference type="AlphaFoldDB" id="A0A395N979"/>